<dbReference type="Proteomes" id="UP001162483">
    <property type="component" value="Unassembled WGS sequence"/>
</dbReference>
<evidence type="ECO:0000313" key="2">
    <source>
        <dbReference type="Proteomes" id="UP001162483"/>
    </source>
</evidence>
<name>A0ABN9CJJ3_9NEOB</name>
<accession>A0ABN9CJJ3</accession>
<sequence length="84" mass="9216">MQSHTKQWCLQLKALTQHTVKHHTVNPLITPHVNPFLSSVSTVSVITVLVSPEMSVTLGMSATPSQFPPVSECLLQFRSPAISH</sequence>
<proteinExistence type="predicted"/>
<evidence type="ECO:0000313" key="1">
    <source>
        <dbReference type="EMBL" id="CAI9559336.1"/>
    </source>
</evidence>
<comment type="caution">
    <text evidence="1">The sequence shown here is derived from an EMBL/GenBank/DDBJ whole genome shotgun (WGS) entry which is preliminary data.</text>
</comment>
<keyword evidence="2" id="KW-1185">Reference proteome</keyword>
<dbReference type="EMBL" id="CATNWA010010093">
    <property type="protein sequence ID" value="CAI9559336.1"/>
    <property type="molecule type" value="Genomic_DNA"/>
</dbReference>
<reference evidence="1" key="1">
    <citation type="submission" date="2023-05" db="EMBL/GenBank/DDBJ databases">
        <authorList>
            <person name="Stuckert A."/>
        </authorList>
    </citation>
    <scope>NUCLEOTIDE SEQUENCE</scope>
</reference>
<organism evidence="1 2">
    <name type="scientific">Staurois parvus</name>
    <dbReference type="NCBI Taxonomy" id="386267"/>
    <lineage>
        <taxon>Eukaryota</taxon>
        <taxon>Metazoa</taxon>
        <taxon>Chordata</taxon>
        <taxon>Craniata</taxon>
        <taxon>Vertebrata</taxon>
        <taxon>Euteleostomi</taxon>
        <taxon>Amphibia</taxon>
        <taxon>Batrachia</taxon>
        <taxon>Anura</taxon>
        <taxon>Neobatrachia</taxon>
        <taxon>Ranoidea</taxon>
        <taxon>Ranidae</taxon>
        <taxon>Staurois</taxon>
    </lineage>
</organism>
<gene>
    <name evidence="1" type="ORF">SPARVUS_LOCUS5043794</name>
</gene>
<protein>
    <submittedName>
        <fullName evidence="1">Uncharacterized protein</fullName>
    </submittedName>
</protein>